<dbReference type="Proteomes" id="UP000230605">
    <property type="component" value="Chromosome 5"/>
</dbReference>
<evidence type="ECO:0000313" key="2">
    <source>
        <dbReference type="Proteomes" id="UP000230605"/>
    </source>
</evidence>
<reference evidence="1 2" key="1">
    <citation type="submission" date="2015-10" db="EMBL/GenBank/DDBJ databases">
        <title>The cercosporin biosynthetic gene cluster was horizontally transferred to several fungal lineages and shown to be expanded in Cercospora beticola based on microsynteny with recipient genomes.</title>
        <authorList>
            <person name="De Jonge R."/>
            <person name="Ebert M.K."/>
            <person name="Suttle J.C."/>
            <person name="Jurick Ii W.M."/>
            <person name="Secor G.A."/>
            <person name="Thomma B.P."/>
            <person name="Van De Peer Y."/>
            <person name="Bolton M.D."/>
        </authorList>
    </citation>
    <scope>NUCLEOTIDE SEQUENCE [LARGE SCALE GENOMIC DNA]</scope>
    <source>
        <strain evidence="1 2">09-40</strain>
    </source>
</reference>
<dbReference type="EMBL" id="LKMD01000108">
    <property type="protein sequence ID" value="PIA88855.1"/>
    <property type="molecule type" value="Genomic_DNA"/>
</dbReference>
<gene>
    <name evidence="1" type="ORF">CB0940_07532</name>
</gene>
<protein>
    <submittedName>
        <fullName evidence="1">Uncharacterized protein</fullName>
    </submittedName>
</protein>
<proteinExistence type="predicted"/>
<organism evidence="1 2">
    <name type="scientific">Cercospora beticola</name>
    <name type="common">Sugarbeet leaf spot fungus</name>
    <dbReference type="NCBI Taxonomy" id="122368"/>
    <lineage>
        <taxon>Eukaryota</taxon>
        <taxon>Fungi</taxon>
        <taxon>Dikarya</taxon>
        <taxon>Ascomycota</taxon>
        <taxon>Pezizomycotina</taxon>
        <taxon>Dothideomycetes</taxon>
        <taxon>Dothideomycetidae</taxon>
        <taxon>Mycosphaerellales</taxon>
        <taxon>Mycosphaerellaceae</taxon>
        <taxon>Cercospora</taxon>
    </lineage>
</organism>
<name>A0A2G5H8J3_CERBT</name>
<evidence type="ECO:0000313" key="1">
    <source>
        <dbReference type="EMBL" id="PIA88855.1"/>
    </source>
</evidence>
<sequence length="164" mass="19260">MRWRKCVKDFTRMCCFKCYGTEDYFEWMLLRRAASEVAFLSGCCHWRIAGAPSNGAEVKLPEKRSNSNFVQHASNLAIKLPTSTMTLTLVKRIHVRSAVRFRSHVQLPMSRRRTAQTPYHLLCCLTHHWHRAENFDMLWFETLESHFRSIPDKAQTLGWCLRLG</sequence>
<dbReference type="AlphaFoldDB" id="A0A2G5H8J3"/>
<comment type="caution">
    <text evidence="1">The sequence shown here is derived from an EMBL/GenBank/DDBJ whole genome shotgun (WGS) entry which is preliminary data.</text>
</comment>
<accession>A0A2G5H8J3</accession>